<evidence type="ECO:0000256" key="2">
    <source>
        <dbReference type="SAM" id="Phobius"/>
    </source>
</evidence>
<keyword evidence="1" id="KW-0378">Hydrolase</keyword>
<organism evidence="4 5">
    <name type="scientific">Actinomortierella ambigua</name>
    <dbReference type="NCBI Taxonomy" id="1343610"/>
    <lineage>
        <taxon>Eukaryota</taxon>
        <taxon>Fungi</taxon>
        <taxon>Fungi incertae sedis</taxon>
        <taxon>Mucoromycota</taxon>
        <taxon>Mortierellomycotina</taxon>
        <taxon>Mortierellomycetes</taxon>
        <taxon>Mortierellales</taxon>
        <taxon>Mortierellaceae</taxon>
        <taxon>Actinomortierella</taxon>
    </lineage>
</organism>
<feature type="transmembrane region" description="Helical" evidence="2">
    <location>
        <begin position="314"/>
        <end position="337"/>
    </location>
</feature>
<accession>A0A9P6QHK8</accession>
<evidence type="ECO:0000256" key="1">
    <source>
        <dbReference type="ARBA" id="ARBA00022801"/>
    </source>
</evidence>
<dbReference type="InterPro" id="IPR050345">
    <property type="entry name" value="Aliph_Amidase/BUP"/>
</dbReference>
<dbReference type="InterPro" id="IPR036526">
    <property type="entry name" value="C-N_Hydrolase_sf"/>
</dbReference>
<dbReference type="InterPro" id="IPR003010">
    <property type="entry name" value="C-N_Hydrolase"/>
</dbReference>
<evidence type="ECO:0000313" key="5">
    <source>
        <dbReference type="Proteomes" id="UP000807716"/>
    </source>
</evidence>
<dbReference type="Proteomes" id="UP000807716">
    <property type="component" value="Unassembled WGS sequence"/>
</dbReference>
<name>A0A9P6QHK8_9FUNG</name>
<proteinExistence type="predicted"/>
<feature type="domain" description="CN hydrolase" evidence="3">
    <location>
        <begin position="76"/>
        <end position="299"/>
    </location>
</feature>
<dbReference type="CDD" id="cd07197">
    <property type="entry name" value="nitrilase"/>
    <property type="match status" value="1"/>
</dbReference>
<evidence type="ECO:0000259" key="3">
    <source>
        <dbReference type="PROSITE" id="PS50263"/>
    </source>
</evidence>
<feature type="transmembrane region" description="Helical" evidence="2">
    <location>
        <begin position="34"/>
        <end position="56"/>
    </location>
</feature>
<keyword evidence="5" id="KW-1185">Reference proteome</keyword>
<keyword evidence="2" id="KW-1133">Transmembrane helix</keyword>
<dbReference type="AlphaFoldDB" id="A0A9P6QHK8"/>
<comment type="caution">
    <text evidence="4">The sequence shown here is derived from an EMBL/GenBank/DDBJ whole genome shotgun (WGS) entry which is preliminary data.</text>
</comment>
<keyword evidence="2" id="KW-0472">Membrane</keyword>
<dbReference type="PROSITE" id="PS50263">
    <property type="entry name" value="CN_HYDROLASE"/>
    <property type="match status" value="1"/>
</dbReference>
<reference evidence="4" key="1">
    <citation type="journal article" date="2020" name="Fungal Divers.">
        <title>Resolving the Mortierellaceae phylogeny through synthesis of multi-gene phylogenetics and phylogenomics.</title>
        <authorList>
            <person name="Vandepol N."/>
            <person name="Liber J."/>
            <person name="Desiro A."/>
            <person name="Na H."/>
            <person name="Kennedy M."/>
            <person name="Barry K."/>
            <person name="Grigoriev I.V."/>
            <person name="Miller A.N."/>
            <person name="O'Donnell K."/>
            <person name="Stajich J.E."/>
            <person name="Bonito G."/>
        </authorList>
    </citation>
    <scope>NUCLEOTIDE SEQUENCE</scope>
    <source>
        <strain evidence="4">BC1065</strain>
    </source>
</reference>
<dbReference type="Gene3D" id="3.60.110.10">
    <property type="entry name" value="Carbon-nitrogen hydrolase"/>
    <property type="match status" value="1"/>
</dbReference>
<evidence type="ECO:0000313" key="4">
    <source>
        <dbReference type="EMBL" id="KAG0269069.1"/>
    </source>
</evidence>
<dbReference type="PANTHER" id="PTHR43674">
    <property type="entry name" value="NITRILASE C965.09-RELATED"/>
    <property type="match status" value="1"/>
</dbReference>
<sequence>MRFLLQTQAYELEAKGSYSPNEMMAPPKWRRRRVGLRLLLSPTPLFLIVTTFIFFFGSMRSWNATGTFFQRPLRDTILDSVQATCIIGNTGDNDLVSYLASTDLAAKQGSKIVMWSETSVRVHTQADKQVLFEHARNRTTQYGIYMGVTYSESILGRAGMRRNMFTVFGPRGQILFDYQKAHPVTMVETDVEAGPNDLPTADTPDLGRIGGAICFDLDFPNFIAQAGRKKVDLLLQPSWTWASIGRLEATMQAFRAVEQGLTLFRCGSWAPSTVYDAYHQLYGYKPLLGRGTFTVDIPLRKHVTTLYSLTGNTFNYICCAFAVILLALVMSPFRWVCRALHAIDDRLPMTIGGSYRRPLKGATSVGSTDCVSATVSPRLEDA</sequence>
<gene>
    <name evidence="4" type="ORF">DFQ27_004828</name>
</gene>
<dbReference type="SUPFAM" id="SSF56317">
    <property type="entry name" value="Carbon-nitrogen hydrolase"/>
    <property type="match status" value="1"/>
</dbReference>
<protein>
    <recommendedName>
        <fullName evidence="3">CN hydrolase domain-containing protein</fullName>
    </recommendedName>
</protein>
<dbReference type="OrthoDB" id="2626014at2759"/>
<dbReference type="EMBL" id="JAAAJB010000034">
    <property type="protein sequence ID" value="KAG0269069.1"/>
    <property type="molecule type" value="Genomic_DNA"/>
</dbReference>
<dbReference type="PANTHER" id="PTHR43674:SF16">
    <property type="entry name" value="CARBON-NITROGEN FAMILY, PUTATIVE (AFU_ORTHOLOGUE AFUA_5G02350)-RELATED"/>
    <property type="match status" value="1"/>
</dbReference>
<dbReference type="Pfam" id="PF00795">
    <property type="entry name" value="CN_hydrolase"/>
    <property type="match status" value="1"/>
</dbReference>
<keyword evidence="2" id="KW-0812">Transmembrane</keyword>
<dbReference type="GO" id="GO:0016811">
    <property type="term" value="F:hydrolase activity, acting on carbon-nitrogen (but not peptide) bonds, in linear amides"/>
    <property type="evidence" value="ECO:0007669"/>
    <property type="project" value="TreeGrafter"/>
</dbReference>